<proteinExistence type="predicted"/>
<dbReference type="RefSeq" id="XP_025462406.1">
    <property type="nucleotide sequence ID" value="XM_025616033.1"/>
</dbReference>
<dbReference type="GeneID" id="37118176"/>
<name>A0A317V7F7_9EURO</name>
<feature type="compositionally biased region" description="Basic and acidic residues" evidence="1">
    <location>
        <begin position="88"/>
        <end position="100"/>
    </location>
</feature>
<feature type="chain" id="PRO_5016336654" evidence="2">
    <location>
        <begin position="20"/>
        <end position="115"/>
    </location>
</feature>
<dbReference type="Proteomes" id="UP000246702">
    <property type="component" value="Unassembled WGS sequence"/>
</dbReference>
<evidence type="ECO:0000313" key="3">
    <source>
        <dbReference type="EMBL" id="PWY69201.1"/>
    </source>
</evidence>
<feature type="region of interest" description="Disordered" evidence="1">
    <location>
        <begin position="59"/>
        <end position="115"/>
    </location>
</feature>
<accession>A0A317V7F7</accession>
<keyword evidence="4" id="KW-1185">Reference proteome</keyword>
<evidence type="ECO:0000256" key="2">
    <source>
        <dbReference type="SAM" id="SignalP"/>
    </source>
</evidence>
<protein>
    <submittedName>
        <fullName evidence="3">Uncharacterized protein</fullName>
    </submittedName>
</protein>
<feature type="compositionally biased region" description="Acidic residues" evidence="1">
    <location>
        <begin position="66"/>
        <end position="87"/>
    </location>
</feature>
<gene>
    <name evidence="3" type="ORF">BO94DRAFT_590502</name>
</gene>
<reference evidence="3 4" key="1">
    <citation type="submission" date="2016-12" db="EMBL/GenBank/DDBJ databases">
        <title>The genomes of Aspergillus section Nigri reveals drivers in fungal speciation.</title>
        <authorList>
            <consortium name="DOE Joint Genome Institute"/>
            <person name="Vesth T.C."/>
            <person name="Nybo J."/>
            <person name="Theobald S."/>
            <person name="Brandl J."/>
            <person name="Frisvad J.C."/>
            <person name="Nielsen K.F."/>
            <person name="Lyhne E.K."/>
            <person name="Kogle M.E."/>
            <person name="Kuo A."/>
            <person name="Riley R."/>
            <person name="Clum A."/>
            <person name="Nolan M."/>
            <person name="Lipzen A."/>
            <person name="Salamov A."/>
            <person name="Henrissat B."/>
            <person name="Wiebenga A."/>
            <person name="De Vries R.P."/>
            <person name="Grigoriev I.V."/>
            <person name="Mortensen U.H."/>
            <person name="Andersen M.R."/>
            <person name="Baker S.E."/>
        </authorList>
    </citation>
    <scope>NUCLEOTIDE SEQUENCE [LARGE SCALE GENOMIC DNA]</scope>
    <source>
        <strain evidence="3 4">CBS 115572</strain>
    </source>
</reference>
<organism evidence="3 4">
    <name type="scientific">Aspergillus sclerotioniger CBS 115572</name>
    <dbReference type="NCBI Taxonomy" id="1450535"/>
    <lineage>
        <taxon>Eukaryota</taxon>
        <taxon>Fungi</taxon>
        <taxon>Dikarya</taxon>
        <taxon>Ascomycota</taxon>
        <taxon>Pezizomycotina</taxon>
        <taxon>Eurotiomycetes</taxon>
        <taxon>Eurotiomycetidae</taxon>
        <taxon>Eurotiales</taxon>
        <taxon>Aspergillaceae</taxon>
        <taxon>Aspergillus</taxon>
        <taxon>Aspergillus subgen. Circumdati</taxon>
    </lineage>
</organism>
<dbReference type="EMBL" id="MSFK01000042">
    <property type="protein sequence ID" value="PWY69201.1"/>
    <property type="molecule type" value="Genomic_DNA"/>
</dbReference>
<sequence>MKLSLTLLAAALTATTALAAAVHNDRPLIKKDVAAAAPSGTASAVALASPSVAAAAQYGTAQVADGTDDDDKGKDDGEDDGEDEGADDGEKGDQDADKDGAASSLDFVRSPLLPD</sequence>
<evidence type="ECO:0000256" key="1">
    <source>
        <dbReference type="SAM" id="MobiDB-lite"/>
    </source>
</evidence>
<feature type="signal peptide" evidence="2">
    <location>
        <begin position="1"/>
        <end position="19"/>
    </location>
</feature>
<dbReference type="AlphaFoldDB" id="A0A317V7F7"/>
<evidence type="ECO:0000313" key="4">
    <source>
        <dbReference type="Proteomes" id="UP000246702"/>
    </source>
</evidence>
<comment type="caution">
    <text evidence="3">The sequence shown here is derived from an EMBL/GenBank/DDBJ whole genome shotgun (WGS) entry which is preliminary data.</text>
</comment>
<keyword evidence="2" id="KW-0732">Signal</keyword>